<accession>X1BWL9</accession>
<proteinExistence type="predicted"/>
<sequence>MERLQQKVSYLTYLALNCYILGHMNKPGNDPKRSQNPLLRPSRKVWSNKLGESQKDQIAESKWIIVIAATVLVFICT</sequence>
<dbReference type="EMBL" id="BART01028024">
    <property type="protein sequence ID" value="GAH00196.1"/>
    <property type="molecule type" value="Genomic_DNA"/>
</dbReference>
<gene>
    <name evidence="1" type="ORF">S01H4_49531</name>
</gene>
<evidence type="ECO:0000313" key="1">
    <source>
        <dbReference type="EMBL" id="GAH00196.1"/>
    </source>
</evidence>
<reference evidence="1" key="1">
    <citation type="journal article" date="2014" name="Front. Microbiol.">
        <title>High frequency of phylogenetically diverse reductive dehalogenase-homologous genes in deep subseafloor sedimentary metagenomes.</title>
        <authorList>
            <person name="Kawai M."/>
            <person name="Futagami T."/>
            <person name="Toyoda A."/>
            <person name="Takaki Y."/>
            <person name="Nishi S."/>
            <person name="Hori S."/>
            <person name="Arai W."/>
            <person name="Tsubouchi T."/>
            <person name="Morono Y."/>
            <person name="Uchiyama I."/>
            <person name="Ito T."/>
            <person name="Fujiyama A."/>
            <person name="Inagaki F."/>
            <person name="Takami H."/>
        </authorList>
    </citation>
    <scope>NUCLEOTIDE SEQUENCE</scope>
    <source>
        <strain evidence="1">Expedition CK06-06</strain>
    </source>
</reference>
<name>X1BWL9_9ZZZZ</name>
<feature type="non-terminal residue" evidence="1">
    <location>
        <position position="77"/>
    </location>
</feature>
<protein>
    <submittedName>
        <fullName evidence="1">Uncharacterized protein</fullName>
    </submittedName>
</protein>
<organism evidence="1">
    <name type="scientific">marine sediment metagenome</name>
    <dbReference type="NCBI Taxonomy" id="412755"/>
    <lineage>
        <taxon>unclassified sequences</taxon>
        <taxon>metagenomes</taxon>
        <taxon>ecological metagenomes</taxon>
    </lineage>
</organism>
<comment type="caution">
    <text evidence="1">The sequence shown here is derived from an EMBL/GenBank/DDBJ whole genome shotgun (WGS) entry which is preliminary data.</text>
</comment>
<dbReference type="AlphaFoldDB" id="X1BWL9"/>